<dbReference type="AlphaFoldDB" id="A0A0N4WWG7"/>
<dbReference type="OrthoDB" id="5876724at2759"/>
<sequence length="267" mass="30076">MSLSLAGYVDLERARGLIEKATKRQAYVCHIHVVQAAQYVSAEMVMYGKRFAHFEDPSASGRTAYVTDGDIPQELVNAINRMAEGITAVTFRDVSKFLNDALKRYYATSLWEVKETDVGGDAHPMGRKVKNLSEILYPNGTIKSSGSDEDIHQRANSTSSFDEFAPDDDTEYSSLPMSDHPPTLQETDPEALDRYYLVKGNLLMQLFRLCPRCGHKLSGVQLTPTGTAAIVNFVCEDCYVHEPYVKRWESQERDTIQKEELLFKSET</sequence>
<name>A0A0N4WWG7_HAEPC</name>
<keyword evidence="3" id="KW-1185">Reference proteome</keyword>
<reference evidence="2 3" key="2">
    <citation type="submission" date="2018-11" db="EMBL/GenBank/DDBJ databases">
        <authorList>
            <consortium name="Pathogen Informatics"/>
        </authorList>
    </citation>
    <scope>NUCLEOTIDE SEQUENCE [LARGE SCALE GENOMIC DNA]</scope>
    <source>
        <strain evidence="2 3">MHpl1</strain>
    </source>
</reference>
<dbReference type="WBParaSite" id="HPLM_0001609901-mRNA-1">
    <property type="protein sequence ID" value="HPLM_0001609901-mRNA-1"/>
    <property type="gene ID" value="HPLM_0001609901"/>
</dbReference>
<organism evidence="4">
    <name type="scientific">Haemonchus placei</name>
    <name type="common">Barber's pole worm</name>
    <dbReference type="NCBI Taxonomy" id="6290"/>
    <lineage>
        <taxon>Eukaryota</taxon>
        <taxon>Metazoa</taxon>
        <taxon>Ecdysozoa</taxon>
        <taxon>Nematoda</taxon>
        <taxon>Chromadorea</taxon>
        <taxon>Rhabditida</taxon>
        <taxon>Rhabditina</taxon>
        <taxon>Rhabditomorpha</taxon>
        <taxon>Strongyloidea</taxon>
        <taxon>Trichostrongylidae</taxon>
        <taxon>Haemonchus</taxon>
    </lineage>
</organism>
<accession>A0A0N4WWG7</accession>
<protein>
    <submittedName>
        <fullName evidence="4">Cytoplasmic tRNA 2-thiolation protein 2</fullName>
    </submittedName>
</protein>
<gene>
    <name evidence="2" type="ORF">HPLM_LOCUS16091</name>
</gene>
<dbReference type="Proteomes" id="UP000268014">
    <property type="component" value="Unassembled WGS sequence"/>
</dbReference>
<evidence type="ECO:0000313" key="4">
    <source>
        <dbReference type="WBParaSite" id="HPLM_0001609901-mRNA-1"/>
    </source>
</evidence>
<evidence type="ECO:0000313" key="2">
    <source>
        <dbReference type="EMBL" id="VDO58793.1"/>
    </source>
</evidence>
<proteinExistence type="predicted"/>
<evidence type="ECO:0000256" key="1">
    <source>
        <dbReference type="SAM" id="MobiDB-lite"/>
    </source>
</evidence>
<dbReference type="OMA" id="WESQERD"/>
<evidence type="ECO:0000313" key="3">
    <source>
        <dbReference type="Proteomes" id="UP000268014"/>
    </source>
</evidence>
<feature type="region of interest" description="Disordered" evidence="1">
    <location>
        <begin position="140"/>
        <end position="188"/>
    </location>
</feature>
<dbReference type="EMBL" id="UZAF01019270">
    <property type="protein sequence ID" value="VDO58793.1"/>
    <property type="molecule type" value="Genomic_DNA"/>
</dbReference>
<reference evidence="4" key="1">
    <citation type="submission" date="2017-02" db="UniProtKB">
        <authorList>
            <consortium name="WormBaseParasite"/>
        </authorList>
    </citation>
    <scope>IDENTIFICATION</scope>
</reference>